<protein>
    <submittedName>
        <fullName evidence="2">Uncharacterized protein</fullName>
    </submittedName>
</protein>
<sequence length="256" mass="26857">MMSTHATASELSGLLPQILGGLDESGILESAESGEFVQSLADQIKLLMVQHGDDPIEVAAIDDEALVAQFFALIQGQSEPLAGGLSVTTGLGGLMGGAMTPSGSDEEDTVTVEEPSDELSESESDATVRLAALPNVILERLSESGRILPTGAKTSELLGNQLTSEPVDVETLTRALLRQVNPSTVPDGEVPEMASSLESTPVDLETLTRALLRQANPPTVPYSEMPEMASSLESTPVDLETLTRALLRQANPPTVP</sequence>
<accession>A0A6N8EH17</accession>
<keyword evidence="3" id="KW-1185">Reference proteome</keyword>
<reference evidence="2 3" key="1">
    <citation type="submission" date="2019-11" db="EMBL/GenBank/DDBJ databases">
        <title>Whole-genome sequence of the anaerobic purple sulfur bacterium Allochromatium palmeri DSM 15591.</title>
        <authorList>
            <person name="Kyndt J.A."/>
            <person name="Meyer T.E."/>
        </authorList>
    </citation>
    <scope>NUCLEOTIDE SEQUENCE [LARGE SCALE GENOMIC DNA]</scope>
    <source>
        <strain evidence="2 3">DSM 15591</strain>
    </source>
</reference>
<name>A0A6N8EH17_9GAMM</name>
<proteinExistence type="predicted"/>
<feature type="compositionally biased region" description="Acidic residues" evidence="1">
    <location>
        <begin position="104"/>
        <end position="124"/>
    </location>
</feature>
<dbReference type="EMBL" id="WNKT01000029">
    <property type="protein sequence ID" value="MTW21976.1"/>
    <property type="molecule type" value="Genomic_DNA"/>
</dbReference>
<feature type="region of interest" description="Disordered" evidence="1">
    <location>
        <begin position="97"/>
        <end position="124"/>
    </location>
</feature>
<evidence type="ECO:0000256" key="1">
    <source>
        <dbReference type="SAM" id="MobiDB-lite"/>
    </source>
</evidence>
<comment type="caution">
    <text evidence="2">The sequence shown here is derived from an EMBL/GenBank/DDBJ whole genome shotgun (WGS) entry which is preliminary data.</text>
</comment>
<feature type="non-terminal residue" evidence="2">
    <location>
        <position position="256"/>
    </location>
</feature>
<dbReference type="RefSeq" id="WP_155450552.1">
    <property type="nucleotide sequence ID" value="NZ_WNKT01000029.1"/>
</dbReference>
<gene>
    <name evidence="2" type="ORF">GJ668_12865</name>
</gene>
<dbReference type="AlphaFoldDB" id="A0A6N8EH17"/>
<evidence type="ECO:0000313" key="2">
    <source>
        <dbReference type="EMBL" id="MTW21976.1"/>
    </source>
</evidence>
<evidence type="ECO:0000313" key="3">
    <source>
        <dbReference type="Proteomes" id="UP000434044"/>
    </source>
</evidence>
<dbReference type="Proteomes" id="UP000434044">
    <property type="component" value="Unassembled WGS sequence"/>
</dbReference>
<organism evidence="2 3">
    <name type="scientific">Allochromatium palmeri</name>
    <dbReference type="NCBI Taxonomy" id="231048"/>
    <lineage>
        <taxon>Bacteria</taxon>
        <taxon>Pseudomonadati</taxon>
        <taxon>Pseudomonadota</taxon>
        <taxon>Gammaproteobacteria</taxon>
        <taxon>Chromatiales</taxon>
        <taxon>Chromatiaceae</taxon>
        <taxon>Allochromatium</taxon>
    </lineage>
</organism>